<name>A0ABM9Y1R1_YERBE</name>
<organism evidence="2 3">
    <name type="scientific">Yersinia bercovieri ATCC 43970</name>
    <dbReference type="NCBI Taxonomy" id="349968"/>
    <lineage>
        <taxon>Bacteria</taxon>
        <taxon>Pseudomonadati</taxon>
        <taxon>Pseudomonadota</taxon>
        <taxon>Gammaproteobacteria</taxon>
        <taxon>Enterobacterales</taxon>
        <taxon>Yersiniaceae</taxon>
        <taxon>Yersinia</taxon>
    </lineage>
</organism>
<accession>A0ABM9Y1R1</accession>
<keyword evidence="3" id="KW-1185">Reference proteome</keyword>
<evidence type="ECO:0000313" key="3">
    <source>
        <dbReference type="Proteomes" id="UP000010319"/>
    </source>
</evidence>
<comment type="caution">
    <text evidence="2">The sequence shown here is derived from an EMBL/GenBank/DDBJ whole genome shotgun (WGS) entry which is preliminary data.</text>
</comment>
<evidence type="ECO:0000256" key="1">
    <source>
        <dbReference type="SAM" id="MobiDB-lite"/>
    </source>
</evidence>
<dbReference type="EMBL" id="AALC02000009">
    <property type="protein sequence ID" value="EEQ07633.1"/>
    <property type="molecule type" value="Genomic_DNA"/>
</dbReference>
<evidence type="ECO:0000313" key="2">
    <source>
        <dbReference type="EMBL" id="EEQ07633.1"/>
    </source>
</evidence>
<proteinExistence type="predicted"/>
<sequence length="47" mass="5579">MPFLLLIYQIVNKLDSQKNRIKSAKIKNSKQRSDSDHTFVIRSMTRQ</sequence>
<dbReference type="Proteomes" id="UP000010319">
    <property type="component" value="Unassembled WGS sequence"/>
</dbReference>
<protein>
    <submittedName>
        <fullName evidence="2">Uncharacterized protein</fullName>
    </submittedName>
</protein>
<reference evidence="2" key="1">
    <citation type="submission" date="2008-12" db="EMBL/GenBank/DDBJ databases">
        <title>Annotation of the Yersinia bercovieri ATCC 43970 genome.</title>
        <authorList>
            <person name="Read T.D."/>
            <person name="Akmal A."/>
            <person name="Bishop-Lilly K."/>
            <person name="Chen P.E."/>
            <person name="Cook C."/>
            <person name="Kiley M.P."/>
            <person name="Lentz S."/>
            <person name="Mateczun A."/>
            <person name="Nagarajan N."/>
            <person name="Nolan N."/>
            <person name="Osborne B.I."/>
            <person name="Pop M."/>
            <person name="Sozhamannan S."/>
            <person name="Stewart A.C."/>
            <person name="Sulakvelidze A."/>
            <person name="Thomason B."/>
            <person name="Willner K."/>
            <person name="Zwick M.E."/>
        </authorList>
    </citation>
    <scope>NUCLEOTIDE SEQUENCE [LARGE SCALE GENOMIC DNA]</scope>
    <source>
        <strain evidence="2">ATCC 43970</strain>
    </source>
</reference>
<gene>
    <name evidence="2" type="ORF">yberc0001_19500</name>
</gene>
<feature type="region of interest" description="Disordered" evidence="1">
    <location>
        <begin position="22"/>
        <end position="47"/>
    </location>
</feature>